<comment type="caution">
    <text evidence="1">The sequence shown here is derived from an EMBL/GenBank/DDBJ whole genome shotgun (WGS) entry which is preliminary data.</text>
</comment>
<protein>
    <submittedName>
        <fullName evidence="1">Lipoprotein</fullName>
    </submittedName>
</protein>
<dbReference type="PATRIC" id="fig|1317124.6.peg.3400"/>
<organism evidence="1 2">
    <name type="scientific">Thioclava atlantica</name>
    <dbReference type="NCBI Taxonomy" id="1317124"/>
    <lineage>
        <taxon>Bacteria</taxon>
        <taxon>Pseudomonadati</taxon>
        <taxon>Pseudomonadota</taxon>
        <taxon>Alphaproteobacteria</taxon>
        <taxon>Rhodobacterales</taxon>
        <taxon>Paracoccaceae</taxon>
        <taxon>Thioclava</taxon>
    </lineage>
</organism>
<sequence>MRALLLLLPLVVLAACGTPQERCIRQATVELRRVNALVAEVQGNLARGYAWEEYETTSVRWEVCGYDTIEKDGKQITRPRMCLEDYPVTHRRPAPIDPAAEERKLDGLLKRQAELTRAAQAQIAACKAAYPEEPK</sequence>
<evidence type="ECO:0000313" key="1">
    <source>
        <dbReference type="EMBL" id="KFE33693.1"/>
    </source>
</evidence>
<gene>
    <name evidence="1" type="ORF">DW2_16881</name>
</gene>
<name>A0A085TSJ6_9RHOB</name>
<dbReference type="eggNOG" id="ENOG5032TW8">
    <property type="taxonomic scope" value="Bacteria"/>
</dbReference>
<accession>A0A085TSJ6</accession>
<dbReference type="STRING" id="1317124.DW2_16881"/>
<dbReference type="RefSeq" id="WP_038148328.1">
    <property type="nucleotide sequence ID" value="NZ_AQRC01000016.1"/>
</dbReference>
<evidence type="ECO:0000313" key="2">
    <source>
        <dbReference type="Proteomes" id="UP000028607"/>
    </source>
</evidence>
<reference evidence="1 2" key="2">
    <citation type="journal article" date="2015" name="Antonie Van Leeuwenhoek">
        <title>Thioclava indica sp. nov., isolated from surface seawater of the Indian Ocean.</title>
        <authorList>
            <person name="Liu Y."/>
            <person name="Lai Q."/>
            <person name="Du J."/>
            <person name="Xu H."/>
            <person name="Jiang L."/>
            <person name="Shao Z."/>
        </authorList>
    </citation>
    <scope>NUCLEOTIDE SEQUENCE [LARGE SCALE GENOMIC DNA]</scope>
    <source>
        <strain evidence="1 2">13D2W-2</strain>
    </source>
</reference>
<reference evidence="2" key="1">
    <citation type="submission" date="2013-04" db="EMBL/GenBank/DDBJ databases">
        <title>Thioclava sp. 13D2W-2 Genome Sequencing.</title>
        <authorList>
            <person name="Lai Q."/>
            <person name="Li G."/>
            <person name="Shao Z."/>
        </authorList>
    </citation>
    <scope>NUCLEOTIDE SEQUENCE [LARGE SCALE GENOMIC DNA]</scope>
    <source>
        <strain evidence="2">13D2W-2</strain>
    </source>
</reference>
<dbReference type="EMBL" id="AQRC01000016">
    <property type="protein sequence ID" value="KFE33693.1"/>
    <property type="molecule type" value="Genomic_DNA"/>
</dbReference>
<dbReference type="Proteomes" id="UP000028607">
    <property type="component" value="Unassembled WGS sequence"/>
</dbReference>
<dbReference type="OrthoDB" id="7875456at2"/>
<dbReference type="PROSITE" id="PS51257">
    <property type="entry name" value="PROKAR_LIPOPROTEIN"/>
    <property type="match status" value="1"/>
</dbReference>
<dbReference type="AlphaFoldDB" id="A0A085TSJ6"/>
<keyword evidence="1" id="KW-0449">Lipoprotein</keyword>
<proteinExistence type="predicted"/>
<keyword evidence="2" id="KW-1185">Reference proteome</keyword>